<reference evidence="1 2" key="1">
    <citation type="journal article" date="2019" name="Int. J. Syst. Evol. Microbiol.">
        <title>The Global Catalogue of Microorganisms (GCM) 10K type strain sequencing project: providing services to taxonomists for standard genome sequencing and annotation.</title>
        <authorList>
            <consortium name="The Broad Institute Genomics Platform"/>
            <consortium name="The Broad Institute Genome Sequencing Center for Infectious Disease"/>
            <person name="Wu L."/>
            <person name="Ma J."/>
        </authorList>
    </citation>
    <scope>NUCLEOTIDE SEQUENCE [LARGE SCALE GENOMIC DNA]</scope>
    <source>
        <strain evidence="1 2">JCM 11448</strain>
    </source>
</reference>
<name>A0ABN1X6K6_9ACTN</name>
<keyword evidence="2" id="KW-1185">Reference proteome</keyword>
<organism evidence="1 2">
    <name type="scientific">Streptomyces javensis</name>
    <dbReference type="NCBI Taxonomy" id="114698"/>
    <lineage>
        <taxon>Bacteria</taxon>
        <taxon>Bacillati</taxon>
        <taxon>Actinomycetota</taxon>
        <taxon>Actinomycetes</taxon>
        <taxon>Kitasatosporales</taxon>
        <taxon>Streptomycetaceae</taxon>
        <taxon>Streptomyces</taxon>
        <taxon>Streptomyces violaceusniger group</taxon>
    </lineage>
</organism>
<dbReference type="EMBL" id="BAAAIH010000031">
    <property type="protein sequence ID" value="GAA1283693.1"/>
    <property type="molecule type" value="Genomic_DNA"/>
</dbReference>
<sequence length="164" mass="17424">MTFAPRTWVVGETVTAALMNTEIRDQFNSFFGAWTSYTPTWTSSTNPSLGNGTILGRYMKVGRTVTCHVNLVTGSTTTYGSGSYSFGLPATSANVGCTYIGNAHLFGTDRWNGQWIVSPNASVAGPAFPNTATNTRTGLMSSTLPEPLASGAQLRMTITYEAAS</sequence>
<evidence type="ECO:0000313" key="2">
    <source>
        <dbReference type="Proteomes" id="UP001500282"/>
    </source>
</evidence>
<evidence type="ECO:0000313" key="1">
    <source>
        <dbReference type="EMBL" id="GAA1283693.1"/>
    </source>
</evidence>
<gene>
    <name evidence="1" type="ORF">GCM10009579_51450</name>
</gene>
<proteinExistence type="predicted"/>
<accession>A0ABN1X6K6</accession>
<protein>
    <submittedName>
        <fullName evidence="1">Uncharacterized protein</fullName>
    </submittedName>
</protein>
<comment type="caution">
    <text evidence="1">The sequence shown here is derived from an EMBL/GenBank/DDBJ whole genome shotgun (WGS) entry which is preliminary data.</text>
</comment>
<dbReference type="Proteomes" id="UP001500282">
    <property type="component" value="Unassembled WGS sequence"/>
</dbReference>